<evidence type="ECO:0000259" key="7">
    <source>
        <dbReference type="Pfam" id="PF04055"/>
    </source>
</evidence>
<accession>A0A644UBU3</accession>
<comment type="caution">
    <text evidence="8">The sequence shown here is derived from an EMBL/GenBank/DDBJ whole genome shotgun (WGS) entry which is preliminary data.</text>
</comment>
<dbReference type="CDD" id="cd01335">
    <property type="entry name" value="Radical_SAM"/>
    <property type="match status" value="1"/>
</dbReference>
<organism evidence="8">
    <name type="scientific">bioreactor metagenome</name>
    <dbReference type="NCBI Taxonomy" id="1076179"/>
    <lineage>
        <taxon>unclassified sequences</taxon>
        <taxon>metagenomes</taxon>
        <taxon>ecological metagenomes</taxon>
    </lineage>
</organism>
<comment type="cofactor">
    <cofactor evidence="1">
        <name>[4Fe-4S] cluster</name>
        <dbReference type="ChEBI" id="CHEBI:49883"/>
    </cofactor>
</comment>
<dbReference type="SUPFAM" id="SSF102114">
    <property type="entry name" value="Radical SAM enzymes"/>
    <property type="match status" value="1"/>
</dbReference>
<dbReference type="InterPro" id="IPR013785">
    <property type="entry name" value="Aldolase_TIM"/>
</dbReference>
<protein>
    <recommendedName>
        <fullName evidence="7">Radical SAM core domain-containing protein</fullName>
    </recommendedName>
</protein>
<dbReference type="InterPro" id="IPR023867">
    <property type="entry name" value="Sulphatase_maturase_rSAM"/>
</dbReference>
<dbReference type="SFLD" id="SFLDS00029">
    <property type="entry name" value="Radical_SAM"/>
    <property type="match status" value="1"/>
</dbReference>
<dbReference type="GO" id="GO:0051536">
    <property type="term" value="F:iron-sulfur cluster binding"/>
    <property type="evidence" value="ECO:0007669"/>
    <property type="project" value="UniProtKB-KW"/>
</dbReference>
<evidence type="ECO:0000313" key="8">
    <source>
        <dbReference type="EMBL" id="MPL76448.1"/>
    </source>
</evidence>
<dbReference type="PANTHER" id="PTHR43273">
    <property type="entry name" value="ANAEROBIC SULFATASE-MATURATING ENZYME HOMOLOG ASLB-RELATED"/>
    <property type="match status" value="1"/>
</dbReference>
<evidence type="ECO:0000256" key="1">
    <source>
        <dbReference type="ARBA" id="ARBA00001966"/>
    </source>
</evidence>
<proteinExistence type="inferred from homology"/>
<dbReference type="InterPro" id="IPR058240">
    <property type="entry name" value="rSAM_sf"/>
</dbReference>
<feature type="domain" description="Radical SAM core" evidence="7">
    <location>
        <begin position="16"/>
        <end position="112"/>
    </location>
</feature>
<dbReference type="AlphaFoldDB" id="A0A644UBU3"/>
<keyword evidence="2" id="KW-0949">S-adenosyl-L-methionine</keyword>
<dbReference type="GO" id="GO:0046872">
    <property type="term" value="F:metal ion binding"/>
    <property type="evidence" value="ECO:0007669"/>
    <property type="project" value="UniProtKB-KW"/>
</dbReference>
<evidence type="ECO:0000256" key="5">
    <source>
        <dbReference type="ARBA" id="ARBA00023014"/>
    </source>
</evidence>
<dbReference type="SFLD" id="SFLDG01067">
    <property type="entry name" value="SPASM/twitch_domain_containing"/>
    <property type="match status" value="1"/>
</dbReference>
<dbReference type="InterPro" id="IPR023885">
    <property type="entry name" value="4Fe4S-binding_SPASM_dom"/>
</dbReference>
<keyword evidence="4" id="KW-0408">Iron</keyword>
<evidence type="ECO:0000256" key="3">
    <source>
        <dbReference type="ARBA" id="ARBA00022723"/>
    </source>
</evidence>
<evidence type="ECO:0000256" key="6">
    <source>
        <dbReference type="ARBA" id="ARBA00023601"/>
    </source>
</evidence>
<reference evidence="8" key="1">
    <citation type="submission" date="2019-08" db="EMBL/GenBank/DDBJ databases">
        <authorList>
            <person name="Kucharzyk K."/>
            <person name="Murdoch R.W."/>
            <person name="Higgins S."/>
            <person name="Loffler F."/>
        </authorList>
    </citation>
    <scope>NUCLEOTIDE SEQUENCE</scope>
</reference>
<sequence>MGKFLKRTVHTVFLMLGNSCNMNCRYCLQHPLVTAQLPSKINPEIYDFLKDCAKELTEGQKLHIQFYGGEPLLYFDAIREITERTHAYCWHSVITNGKAVTKEMVAFFNAYKMPVTISWDGRNVMETRGYDVFADKEKRKLLLGIEKLGLSAVLSSKAYPLDVLEDFQAISDDYYKIHGYQVGINIDEIFNTGDLPEELLAVDYPRVESEMLGLGKFYLEKRLNGSRTELKDYNKLSYVDRLFGMLKRFYADGDGRFHKHYCSCGNGYDVLNLDLEGNLYPCHNTSSKIGTITDDYFTYLNKVLCSDNTKVNMSVCSDCPAIAFCRGGCKLVNAEARREGYCRLKQAVFLPVLSVFEEYGRRMAGDVNGG</sequence>
<keyword evidence="3" id="KW-0479">Metal-binding</keyword>
<dbReference type="Gene3D" id="3.20.20.70">
    <property type="entry name" value="Aldolase class I"/>
    <property type="match status" value="1"/>
</dbReference>
<dbReference type="Pfam" id="PF04055">
    <property type="entry name" value="Radical_SAM"/>
    <property type="match status" value="1"/>
</dbReference>
<dbReference type="EMBL" id="VSSQ01000097">
    <property type="protein sequence ID" value="MPL76448.1"/>
    <property type="molecule type" value="Genomic_DNA"/>
</dbReference>
<comment type="similarity">
    <text evidence="6">Belongs to the radical SAM superfamily. Anaerobic sulfatase-maturating enzyme family.</text>
</comment>
<evidence type="ECO:0000256" key="4">
    <source>
        <dbReference type="ARBA" id="ARBA00023004"/>
    </source>
</evidence>
<gene>
    <name evidence="8" type="ORF">SDC9_22293</name>
</gene>
<evidence type="ECO:0000256" key="2">
    <source>
        <dbReference type="ARBA" id="ARBA00022691"/>
    </source>
</evidence>
<dbReference type="GO" id="GO:0016491">
    <property type="term" value="F:oxidoreductase activity"/>
    <property type="evidence" value="ECO:0007669"/>
    <property type="project" value="InterPro"/>
</dbReference>
<name>A0A644UBU3_9ZZZZ</name>
<keyword evidence="5" id="KW-0411">Iron-sulfur</keyword>
<dbReference type="InterPro" id="IPR007197">
    <property type="entry name" value="rSAM"/>
</dbReference>
<dbReference type="NCBIfam" id="TIGR04085">
    <property type="entry name" value="rSAM_more_4Fe4S"/>
    <property type="match status" value="1"/>
</dbReference>
<dbReference type="PANTHER" id="PTHR43273:SF3">
    <property type="entry name" value="ANAEROBIC SULFATASE-MATURATING ENZYME HOMOLOG ASLB-RELATED"/>
    <property type="match status" value="1"/>
</dbReference>